<sequence>MGWPVASEGLYGFTCGVSLEIEEECGVAADVEGERHDKDQWWLVARWVDLEVYGLEMRFMDAGDENEGVPPCVGKIRVSKVDCGESEGVESKTVG</sequence>
<proteinExistence type="predicted"/>
<dbReference type="AlphaFoldDB" id="A0AA86SMJ1"/>
<dbReference type="Proteomes" id="UP001189624">
    <property type="component" value="Chromosome 5"/>
</dbReference>
<evidence type="ECO:0000313" key="1">
    <source>
        <dbReference type="EMBL" id="CAJ1956958.1"/>
    </source>
</evidence>
<dbReference type="EMBL" id="OY731402">
    <property type="protein sequence ID" value="CAJ1956958.1"/>
    <property type="molecule type" value="Genomic_DNA"/>
</dbReference>
<reference evidence="1" key="1">
    <citation type="submission" date="2023-10" db="EMBL/GenBank/DDBJ databases">
        <authorList>
            <person name="Domelevo Entfellner J.-B."/>
        </authorList>
    </citation>
    <scope>NUCLEOTIDE SEQUENCE</scope>
</reference>
<accession>A0AA86SMJ1</accession>
<keyword evidence="2" id="KW-1185">Reference proteome</keyword>
<dbReference type="Gramene" id="rna-AYBTSS11_LOCUS16941">
    <property type="protein sequence ID" value="CAJ1956958.1"/>
    <property type="gene ID" value="gene-AYBTSS11_LOCUS16941"/>
</dbReference>
<protein>
    <submittedName>
        <fullName evidence="1">Uncharacterized protein</fullName>
    </submittedName>
</protein>
<gene>
    <name evidence="1" type="ORF">AYBTSS11_LOCUS16941</name>
</gene>
<name>A0AA86SMJ1_9FABA</name>
<evidence type="ECO:0000313" key="2">
    <source>
        <dbReference type="Proteomes" id="UP001189624"/>
    </source>
</evidence>
<organism evidence="1 2">
    <name type="scientific">Sphenostylis stenocarpa</name>
    <dbReference type="NCBI Taxonomy" id="92480"/>
    <lineage>
        <taxon>Eukaryota</taxon>
        <taxon>Viridiplantae</taxon>
        <taxon>Streptophyta</taxon>
        <taxon>Embryophyta</taxon>
        <taxon>Tracheophyta</taxon>
        <taxon>Spermatophyta</taxon>
        <taxon>Magnoliopsida</taxon>
        <taxon>eudicotyledons</taxon>
        <taxon>Gunneridae</taxon>
        <taxon>Pentapetalae</taxon>
        <taxon>rosids</taxon>
        <taxon>fabids</taxon>
        <taxon>Fabales</taxon>
        <taxon>Fabaceae</taxon>
        <taxon>Papilionoideae</taxon>
        <taxon>50 kb inversion clade</taxon>
        <taxon>NPAAA clade</taxon>
        <taxon>indigoferoid/millettioid clade</taxon>
        <taxon>Phaseoleae</taxon>
        <taxon>Sphenostylis</taxon>
    </lineage>
</organism>